<name>A0ABQ9XPQ5_9EUKA</name>
<keyword evidence="1" id="KW-0812">Transmembrane</keyword>
<dbReference type="Proteomes" id="UP001281761">
    <property type="component" value="Unassembled WGS sequence"/>
</dbReference>
<comment type="caution">
    <text evidence="2">The sequence shown here is derived from an EMBL/GenBank/DDBJ whole genome shotgun (WGS) entry which is preliminary data.</text>
</comment>
<protein>
    <submittedName>
        <fullName evidence="2">Uncharacterized protein</fullName>
    </submittedName>
</protein>
<feature type="transmembrane region" description="Helical" evidence="1">
    <location>
        <begin position="139"/>
        <end position="158"/>
    </location>
</feature>
<keyword evidence="1" id="KW-1133">Transmembrane helix</keyword>
<feature type="transmembrane region" description="Helical" evidence="1">
    <location>
        <begin position="44"/>
        <end position="71"/>
    </location>
</feature>
<feature type="transmembrane region" description="Helical" evidence="1">
    <location>
        <begin position="170"/>
        <end position="192"/>
    </location>
</feature>
<evidence type="ECO:0000256" key="1">
    <source>
        <dbReference type="SAM" id="Phobius"/>
    </source>
</evidence>
<evidence type="ECO:0000313" key="3">
    <source>
        <dbReference type="Proteomes" id="UP001281761"/>
    </source>
</evidence>
<gene>
    <name evidence="2" type="ORF">BLNAU_11504</name>
</gene>
<proteinExistence type="predicted"/>
<dbReference type="EMBL" id="JARBJD010000090">
    <property type="protein sequence ID" value="KAK2953504.1"/>
    <property type="molecule type" value="Genomic_DNA"/>
</dbReference>
<keyword evidence="3" id="KW-1185">Reference proteome</keyword>
<evidence type="ECO:0000313" key="2">
    <source>
        <dbReference type="EMBL" id="KAK2953504.1"/>
    </source>
</evidence>
<reference evidence="2 3" key="1">
    <citation type="journal article" date="2022" name="bioRxiv">
        <title>Genomics of Preaxostyla Flagellates Illuminates Evolutionary Transitions and the Path Towards Mitochondrial Loss.</title>
        <authorList>
            <person name="Novak L.V.F."/>
            <person name="Treitli S.C."/>
            <person name="Pyrih J."/>
            <person name="Halakuc P."/>
            <person name="Pipaliya S.V."/>
            <person name="Vacek V."/>
            <person name="Brzon O."/>
            <person name="Soukal P."/>
            <person name="Eme L."/>
            <person name="Dacks J.B."/>
            <person name="Karnkowska A."/>
            <person name="Elias M."/>
            <person name="Hampl V."/>
        </authorList>
    </citation>
    <scope>NUCLEOTIDE SEQUENCE [LARGE SCALE GENOMIC DNA]</scope>
    <source>
        <strain evidence="2">NAU3</strain>
        <tissue evidence="2">Gut</tissue>
    </source>
</reference>
<accession>A0ABQ9XPQ5</accession>
<sequence length="296" mass="32383">MPSAVQNYALRNKYKDQLITEDDDNGSVVDNIYVFQRNESCNQVGFFITFLIALGVLIVFCILGFIFSFLWKGVPYRGTLESEYITRATSSFFVLPMLSNISQPIDMVTRARVDPETLRVAVGDTADTNFALALAKTSWLPVVGIFLTFVFALGCIAFMSKCAKCIVWSLYIGGILLIVLAGIGSIIFGIVVHTKSKQSGIPAKETVIVLILIGIVLFLVSACACCALACCIDRIRLVIALIKEAALATIQIPCAVIVPCTNASLSFVYLHLGRILLLRLHTSGNCCNVWRLVLHC</sequence>
<keyword evidence="1" id="KW-0472">Membrane</keyword>
<organism evidence="2 3">
    <name type="scientific">Blattamonas nauphoetae</name>
    <dbReference type="NCBI Taxonomy" id="2049346"/>
    <lineage>
        <taxon>Eukaryota</taxon>
        <taxon>Metamonada</taxon>
        <taxon>Preaxostyla</taxon>
        <taxon>Oxymonadida</taxon>
        <taxon>Blattamonas</taxon>
    </lineage>
</organism>
<feature type="transmembrane region" description="Helical" evidence="1">
    <location>
        <begin position="207"/>
        <end position="232"/>
    </location>
</feature>